<organism evidence="2">
    <name type="scientific">Timema tahoe</name>
    <dbReference type="NCBI Taxonomy" id="61484"/>
    <lineage>
        <taxon>Eukaryota</taxon>
        <taxon>Metazoa</taxon>
        <taxon>Ecdysozoa</taxon>
        <taxon>Arthropoda</taxon>
        <taxon>Hexapoda</taxon>
        <taxon>Insecta</taxon>
        <taxon>Pterygota</taxon>
        <taxon>Neoptera</taxon>
        <taxon>Polyneoptera</taxon>
        <taxon>Phasmatodea</taxon>
        <taxon>Timematodea</taxon>
        <taxon>Timematoidea</taxon>
        <taxon>Timematidae</taxon>
        <taxon>Timema</taxon>
    </lineage>
</organism>
<dbReference type="GO" id="GO:0000470">
    <property type="term" value="P:maturation of LSU-rRNA"/>
    <property type="evidence" value="ECO:0007669"/>
    <property type="project" value="TreeGrafter"/>
</dbReference>
<dbReference type="EMBL" id="OE001531">
    <property type="protein sequence ID" value="CAD7457019.1"/>
    <property type="molecule type" value="Genomic_DNA"/>
</dbReference>
<gene>
    <name evidence="2" type="ORF">TTEB3V08_LOCUS5030</name>
</gene>
<dbReference type="GO" id="GO:0030687">
    <property type="term" value="C:preribosome, large subunit precursor"/>
    <property type="evidence" value="ECO:0007669"/>
    <property type="project" value="TreeGrafter"/>
</dbReference>
<dbReference type="PANTHER" id="PTHR15002">
    <property type="entry name" value="RIBOSOMAL BIOGENESIS PROTEIN LAS1L"/>
    <property type="match status" value="1"/>
</dbReference>
<accession>A0A7R9NUM3</accession>
<sequence length="826" mass="93869">MSMTPIEWQQLYTDIIPTSESAPPQEEVKMSRRRRVLRKIIGFWEASDMKNEIHSSFQLPTGMDVHPAVVAARGVVVHREELDYVYKLVYSSNTEEQRRGYERILVWKARCSLLPASVECTLELLHVMLRDNELWPHIVQCNMPPYVEQQLQIMYSTSIMRFLNHLSSLFQDIHSETLFRVADRLHIPAWLVDIRHQSAHSNKLPPLRLLRTAATFARGWLHEHTWKELALHLRDYERQESGKAADPVSEDLHELLESWQAVALYQKAGYVCLGDVSDKQLRSYVKRLKSCPSDDSNALAIIDGSDSDCCIVSEYQSETDKLSLQNTKTLLARHMRQCFKIISAPVIAEVLLNQELFLSPPSSLLKQGPITILFVIHTVSLSSLLKQGIHYTCLIGLSTGGKQPSDLGDLPPAVLYLWNRVLTAIPGSVFPFLLERLILESNNLNKSECYRNMAALWTRHLCLAVLKVQHVLDLIDNSDTDSVERVKLSNTVSMRVDRTVAKQSPKGILQQLLSKVEDDFPQFKNVISLSLDISLSRASVAELVKLAILRPSATILIFINRNTTIEHAIQELSTIEQAVQELSTIARVSLMHVLLDLMDPPLPDLAHSNLLCLVTLYTSTILDTPEKYSDTPLYMIDNLPCIEDHLDSSDGPHKVMEKHMDGPDYPHKAMEKHVDSPDDPNKAIKKHVDSPDDPNKAIKKHVDNPDGEPNSIRSHLDIPNEHNQCMGFDVSSNSDPCVIWSPCQVVHEWALCPLGVLPCQQEIKFVNLDLPRNTKWSPIGGAYTQESLEHMEVHHQPIQWSKVRQKRQNRIVIRALETIKHDTLQH</sequence>
<reference evidence="2" key="1">
    <citation type="submission" date="2020-11" db="EMBL/GenBank/DDBJ databases">
        <authorList>
            <person name="Tran Van P."/>
        </authorList>
    </citation>
    <scope>NUCLEOTIDE SEQUENCE</scope>
</reference>
<dbReference type="GO" id="GO:0090730">
    <property type="term" value="C:Las1 complex"/>
    <property type="evidence" value="ECO:0007669"/>
    <property type="project" value="InterPro"/>
</dbReference>
<dbReference type="GO" id="GO:0000460">
    <property type="term" value="P:maturation of 5.8S rRNA"/>
    <property type="evidence" value="ECO:0007669"/>
    <property type="project" value="TreeGrafter"/>
</dbReference>
<dbReference type="AlphaFoldDB" id="A0A7R9NUM3"/>
<dbReference type="GO" id="GO:0004519">
    <property type="term" value="F:endonuclease activity"/>
    <property type="evidence" value="ECO:0007669"/>
    <property type="project" value="InterPro"/>
</dbReference>
<feature type="region of interest" description="Disordered" evidence="1">
    <location>
        <begin position="648"/>
        <end position="710"/>
    </location>
</feature>
<evidence type="ECO:0008006" key="3">
    <source>
        <dbReference type="Google" id="ProtNLM"/>
    </source>
</evidence>
<feature type="compositionally biased region" description="Basic and acidic residues" evidence="1">
    <location>
        <begin position="648"/>
        <end position="704"/>
    </location>
</feature>
<name>A0A7R9NUM3_9NEOP</name>
<dbReference type="InterPro" id="IPR007174">
    <property type="entry name" value="Las1"/>
</dbReference>
<proteinExistence type="predicted"/>
<protein>
    <recommendedName>
        <fullName evidence="3">Ribosomal biogenesis protein LAS1L</fullName>
    </recommendedName>
</protein>
<dbReference type="PANTHER" id="PTHR15002:SF0">
    <property type="entry name" value="RIBOSOMAL BIOGENESIS PROTEIN LAS1L"/>
    <property type="match status" value="1"/>
</dbReference>
<evidence type="ECO:0000256" key="1">
    <source>
        <dbReference type="SAM" id="MobiDB-lite"/>
    </source>
</evidence>
<evidence type="ECO:0000313" key="2">
    <source>
        <dbReference type="EMBL" id="CAD7457019.1"/>
    </source>
</evidence>
<dbReference type="Pfam" id="PF04031">
    <property type="entry name" value="Las1"/>
    <property type="match status" value="1"/>
</dbReference>